<name>A0A3S0ZPC9_ELYCH</name>
<feature type="region of interest" description="Disordered" evidence="1">
    <location>
        <begin position="112"/>
        <end position="143"/>
    </location>
</feature>
<dbReference type="Proteomes" id="UP000271974">
    <property type="component" value="Unassembled WGS sequence"/>
</dbReference>
<sequence>MPYHVSAVYQSAPALLVPVLLLLVVCCRPSLALCETRCEQSVPDLARLRGVWEQSFRRMGGRNISFNHFLLTLVREPTEGRGGSRRIRDFVLDVVGTFEECMVSCEHQFSKRSSDRHRPRPLRPRLRVKTARSGSKSGSRSKLKSRSILVLRLRPVF</sequence>
<dbReference type="AlphaFoldDB" id="A0A3S0ZPC9"/>
<organism evidence="3 4">
    <name type="scientific">Elysia chlorotica</name>
    <name type="common">Eastern emerald elysia</name>
    <name type="synonym">Sea slug</name>
    <dbReference type="NCBI Taxonomy" id="188477"/>
    <lineage>
        <taxon>Eukaryota</taxon>
        <taxon>Metazoa</taxon>
        <taxon>Spiralia</taxon>
        <taxon>Lophotrochozoa</taxon>
        <taxon>Mollusca</taxon>
        <taxon>Gastropoda</taxon>
        <taxon>Heterobranchia</taxon>
        <taxon>Euthyneura</taxon>
        <taxon>Panpulmonata</taxon>
        <taxon>Sacoglossa</taxon>
        <taxon>Placobranchoidea</taxon>
        <taxon>Plakobranchidae</taxon>
        <taxon>Elysia</taxon>
    </lineage>
</organism>
<reference evidence="3 4" key="1">
    <citation type="submission" date="2019-01" db="EMBL/GenBank/DDBJ databases">
        <title>A draft genome assembly of the solar-powered sea slug Elysia chlorotica.</title>
        <authorList>
            <person name="Cai H."/>
            <person name="Li Q."/>
            <person name="Fang X."/>
            <person name="Li J."/>
            <person name="Curtis N.E."/>
            <person name="Altenburger A."/>
            <person name="Shibata T."/>
            <person name="Feng M."/>
            <person name="Maeda T."/>
            <person name="Schwartz J.A."/>
            <person name="Shigenobu S."/>
            <person name="Lundholm N."/>
            <person name="Nishiyama T."/>
            <person name="Yang H."/>
            <person name="Hasebe M."/>
            <person name="Li S."/>
            <person name="Pierce S.K."/>
            <person name="Wang J."/>
        </authorList>
    </citation>
    <scope>NUCLEOTIDE SEQUENCE [LARGE SCALE GENOMIC DNA]</scope>
    <source>
        <strain evidence="3">EC2010</strain>
        <tissue evidence="3">Whole organism of an adult</tissue>
    </source>
</reference>
<evidence type="ECO:0000313" key="4">
    <source>
        <dbReference type="Proteomes" id="UP000271974"/>
    </source>
</evidence>
<evidence type="ECO:0000256" key="1">
    <source>
        <dbReference type="SAM" id="MobiDB-lite"/>
    </source>
</evidence>
<gene>
    <name evidence="3" type="ORF">EGW08_008466</name>
</gene>
<protein>
    <recommendedName>
        <fullName evidence="5">Secreted protein</fullName>
    </recommendedName>
</protein>
<keyword evidence="4" id="KW-1185">Reference proteome</keyword>
<comment type="caution">
    <text evidence="3">The sequence shown here is derived from an EMBL/GenBank/DDBJ whole genome shotgun (WGS) entry which is preliminary data.</text>
</comment>
<dbReference type="OrthoDB" id="6145298at2759"/>
<accession>A0A3S0ZPC9</accession>
<evidence type="ECO:0000313" key="3">
    <source>
        <dbReference type="EMBL" id="RUS83760.1"/>
    </source>
</evidence>
<feature type="chain" id="PRO_5018604233" description="Secreted protein" evidence="2">
    <location>
        <begin position="33"/>
        <end position="157"/>
    </location>
</feature>
<dbReference type="EMBL" id="RQTK01000231">
    <property type="protein sequence ID" value="RUS83760.1"/>
    <property type="molecule type" value="Genomic_DNA"/>
</dbReference>
<feature type="compositionally biased region" description="Basic residues" evidence="1">
    <location>
        <begin position="114"/>
        <end position="130"/>
    </location>
</feature>
<evidence type="ECO:0008006" key="5">
    <source>
        <dbReference type="Google" id="ProtNLM"/>
    </source>
</evidence>
<proteinExistence type="predicted"/>
<feature type="signal peptide" evidence="2">
    <location>
        <begin position="1"/>
        <end position="32"/>
    </location>
</feature>
<evidence type="ECO:0000256" key="2">
    <source>
        <dbReference type="SAM" id="SignalP"/>
    </source>
</evidence>
<keyword evidence="2" id="KW-0732">Signal</keyword>